<name>A0A1Z5HW42_9FIRM</name>
<dbReference type="AlphaFoldDB" id="A0A1Z5HW42"/>
<evidence type="ECO:0000313" key="6">
    <source>
        <dbReference type="Proteomes" id="UP000197032"/>
    </source>
</evidence>
<evidence type="ECO:0000256" key="2">
    <source>
        <dbReference type="ARBA" id="ARBA00023015"/>
    </source>
</evidence>
<dbReference type="EMBL" id="BDGJ01000168">
    <property type="protein sequence ID" value="GAW93752.1"/>
    <property type="molecule type" value="Genomic_DNA"/>
</dbReference>
<keyword evidence="4" id="KW-0804">Transcription</keyword>
<protein>
    <submittedName>
        <fullName evidence="5">CopY family transcriptional repressor</fullName>
    </submittedName>
</protein>
<dbReference type="Proteomes" id="UP000197032">
    <property type="component" value="Unassembled WGS sequence"/>
</dbReference>
<evidence type="ECO:0000313" key="5">
    <source>
        <dbReference type="EMBL" id="GAW93752.1"/>
    </source>
</evidence>
<accession>A0A1Z5HW42</accession>
<organism evidence="5 6">
    <name type="scientific">Calderihabitans maritimus</name>
    <dbReference type="NCBI Taxonomy" id="1246530"/>
    <lineage>
        <taxon>Bacteria</taxon>
        <taxon>Bacillati</taxon>
        <taxon>Bacillota</taxon>
        <taxon>Clostridia</taxon>
        <taxon>Neomoorellales</taxon>
        <taxon>Calderihabitantaceae</taxon>
        <taxon>Calderihabitans</taxon>
    </lineage>
</organism>
<dbReference type="PIRSF" id="PIRSF019455">
    <property type="entry name" value="CopR_AtkY"/>
    <property type="match status" value="1"/>
</dbReference>
<dbReference type="Pfam" id="PF03965">
    <property type="entry name" value="Penicillinase_R"/>
    <property type="match status" value="1"/>
</dbReference>
<dbReference type="SUPFAM" id="SSF46785">
    <property type="entry name" value="Winged helix' DNA-binding domain"/>
    <property type="match status" value="1"/>
</dbReference>
<dbReference type="InterPro" id="IPR036390">
    <property type="entry name" value="WH_DNA-bd_sf"/>
</dbReference>
<proteinExistence type="inferred from homology"/>
<sequence>MSFKRVFTEFKPRRRGLSKVLGDLEAAVMETVWKKGRVSVRDVYEELRRERQIAYTTVMTIMSRLADKKILYKEKQGIAYYYTPLYSKEEFTRSFVREVIDGLLEDYAEFAFSHFINRLQEEDEEKILELEKIIRERQRKGD</sequence>
<dbReference type="InterPro" id="IPR036388">
    <property type="entry name" value="WH-like_DNA-bd_sf"/>
</dbReference>
<comment type="similarity">
    <text evidence="1">Belongs to the BlaI transcriptional regulatory family.</text>
</comment>
<comment type="caution">
    <text evidence="5">The sequence shown here is derived from an EMBL/GenBank/DDBJ whole genome shotgun (WGS) entry which is preliminary data.</text>
</comment>
<dbReference type="InterPro" id="IPR005650">
    <property type="entry name" value="BlaI_family"/>
</dbReference>
<dbReference type="GO" id="GO:0003677">
    <property type="term" value="F:DNA binding"/>
    <property type="evidence" value="ECO:0007669"/>
    <property type="project" value="UniProtKB-KW"/>
</dbReference>
<keyword evidence="6" id="KW-1185">Reference proteome</keyword>
<reference evidence="6" key="1">
    <citation type="journal article" date="2017" name="Appl. Environ. Microbiol.">
        <title>Genomic analysis of Calderihabitans maritimus KKC1, a thermophilic hydrogenogenic carboxydotrophic bacterium isolated from marine sediment.</title>
        <authorList>
            <person name="Omae K."/>
            <person name="Yoneda Y."/>
            <person name="Fukuyama Y."/>
            <person name="Yoshida T."/>
            <person name="Sako Y."/>
        </authorList>
    </citation>
    <scope>NUCLEOTIDE SEQUENCE [LARGE SCALE GENOMIC DNA]</scope>
    <source>
        <strain evidence="6">KKC1</strain>
    </source>
</reference>
<dbReference type="Gene3D" id="1.10.10.10">
    <property type="entry name" value="Winged helix-like DNA-binding domain superfamily/Winged helix DNA-binding domain"/>
    <property type="match status" value="1"/>
</dbReference>
<keyword evidence="2" id="KW-0805">Transcription regulation</keyword>
<keyword evidence="3" id="KW-0238">DNA-binding</keyword>
<gene>
    <name evidence="5" type="ORF">KKC1_28800</name>
</gene>
<evidence type="ECO:0000256" key="3">
    <source>
        <dbReference type="ARBA" id="ARBA00023125"/>
    </source>
</evidence>
<evidence type="ECO:0000256" key="4">
    <source>
        <dbReference type="ARBA" id="ARBA00023163"/>
    </source>
</evidence>
<dbReference type="GO" id="GO:0045892">
    <property type="term" value="P:negative regulation of DNA-templated transcription"/>
    <property type="evidence" value="ECO:0007669"/>
    <property type="project" value="InterPro"/>
</dbReference>
<dbReference type="RefSeq" id="WP_202820075.1">
    <property type="nucleotide sequence ID" value="NZ_BDGJ01000168.1"/>
</dbReference>
<evidence type="ECO:0000256" key="1">
    <source>
        <dbReference type="ARBA" id="ARBA00011046"/>
    </source>
</evidence>